<reference evidence="2 3" key="1">
    <citation type="journal article" date="2013" name="PLoS Genet.">
        <title>The genome and development-dependent transcriptomes of Pyronema confluens: a window into fungal evolution.</title>
        <authorList>
            <person name="Traeger S."/>
            <person name="Altegoer F."/>
            <person name="Freitag M."/>
            <person name="Gabaldon T."/>
            <person name="Kempken F."/>
            <person name="Kumar A."/>
            <person name="Marcet-Houben M."/>
            <person name="Poggeler S."/>
            <person name="Stajich J.E."/>
            <person name="Nowrousian M."/>
        </authorList>
    </citation>
    <scope>NUCLEOTIDE SEQUENCE [LARGE SCALE GENOMIC DNA]</scope>
    <source>
        <strain evidence="3">CBS 100304</strain>
        <tissue evidence="2">Vegetative mycelium</tissue>
    </source>
</reference>
<dbReference type="PANTHER" id="PTHR35569">
    <property type="entry name" value="CYANAMIDE HYDRATASE DDI2-RELATED"/>
    <property type="match status" value="1"/>
</dbReference>
<dbReference type="Proteomes" id="UP000018144">
    <property type="component" value="Unassembled WGS sequence"/>
</dbReference>
<dbReference type="OrthoDB" id="409121at2759"/>
<evidence type="ECO:0000313" key="3">
    <source>
        <dbReference type="Proteomes" id="UP000018144"/>
    </source>
</evidence>
<dbReference type="AlphaFoldDB" id="U4LDX6"/>
<organism evidence="2 3">
    <name type="scientific">Pyronema omphalodes (strain CBS 100304)</name>
    <name type="common">Pyronema confluens</name>
    <dbReference type="NCBI Taxonomy" id="1076935"/>
    <lineage>
        <taxon>Eukaryota</taxon>
        <taxon>Fungi</taxon>
        <taxon>Dikarya</taxon>
        <taxon>Ascomycota</taxon>
        <taxon>Pezizomycotina</taxon>
        <taxon>Pezizomycetes</taxon>
        <taxon>Pezizales</taxon>
        <taxon>Pyronemataceae</taxon>
        <taxon>Pyronema</taxon>
    </lineage>
</organism>
<dbReference type="InterPro" id="IPR017771">
    <property type="entry name" value="Cyanamide_hydratase_HD"/>
</dbReference>
<protein>
    <submittedName>
        <fullName evidence="2">Similar to DNA damage-inducible protein 2 acc. no. P0CH63</fullName>
    </submittedName>
</protein>
<dbReference type="EMBL" id="HF935418">
    <property type="protein sequence ID" value="CCX30073.1"/>
    <property type="molecule type" value="Genomic_DNA"/>
</dbReference>
<proteinExistence type="predicted"/>
<dbReference type="OMA" id="PWAHTTH"/>
<dbReference type="Pfam" id="PF01966">
    <property type="entry name" value="HD"/>
    <property type="match status" value="1"/>
</dbReference>
<gene>
    <name evidence="2" type="ORF">PCON_08099</name>
</gene>
<evidence type="ECO:0000313" key="2">
    <source>
        <dbReference type="EMBL" id="CCX30073.1"/>
    </source>
</evidence>
<accession>U4LDX6</accession>
<keyword evidence="3" id="KW-1185">Reference proteome</keyword>
<sequence>MSHLDPAKLTAAGFLPAVPRNISLLFNCPANEIKPNEINVEDIKIPSTPLADAMTAYVKAALPVPTFNHSMRVYSLCMAILAQHKDKMKYDINFDPEVYYVFSLFHDLGTSMTETALSFEYAGGIHAREKVMEHAKEHGGDHQLLADSVCEAIIRHQDNFFGVDGGDGGKLSALTALSHITTLLDNTGDWSHLVHQKTYEGIVAKWPREGWSEHFRCRLAAEGKNKPWCHTTFIGVEEFRENIGKNHLNKYEQ</sequence>
<dbReference type="PANTHER" id="PTHR35569:SF1">
    <property type="entry name" value="CYANAMIDE HYDRATASE DDI2-RELATED"/>
    <property type="match status" value="1"/>
</dbReference>
<name>U4LDX6_PYROM</name>
<dbReference type="SUPFAM" id="SSF109604">
    <property type="entry name" value="HD-domain/PDEase-like"/>
    <property type="match status" value="1"/>
</dbReference>
<dbReference type="InterPro" id="IPR006674">
    <property type="entry name" value="HD_domain"/>
</dbReference>
<dbReference type="Gene3D" id="1.10.3210.10">
    <property type="entry name" value="Hypothetical protein af1432"/>
    <property type="match status" value="1"/>
</dbReference>
<dbReference type="NCBIfam" id="TIGR03401">
    <property type="entry name" value="cyanamide_fam"/>
    <property type="match status" value="1"/>
</dbReference>
<evidence type="ECO:0000259" key="1">
    <source>
        <dbReference type="Pfam" id="PF01966"/>
    </source>
</evidence>
<dbReference type="eggNOG" id="ENOG502QTPD">
    <property type="taxonomic scope" value="Eukaryota"/>
</dbReference>
<feature type="domain" description="HD" evidence="1">
    <location>
        <begin position="66"/>
        <end position="185"/>
    </location>
</feature>